<evidence type="ECO:0000256" key="5">
    <source>
        <dbReference type="ARBA" id="ARBA00022989"/>
    </source>
</evidence>
<feature type="region of interest" description="Disordered" evidence="10">
    <location>
        <begin position="154"/>
        <end position="198"/>
    </location>
</feature>
<sequence length="271" mass="29254">MPIAYHKLTPVGVFGLAITALLACYIPITVLLAATSPNLPPDPTTPKATTQPTTPARGGRSTSTMDDPQQTTLNIPSLLAFALLSFFAIRYFFYSPASSTSAAASRAYPGRAARTRPVSPEKIEIVHSMFPQVDRRRIEWDLVRNGGSVQATTEKVLREGRLDEPPPNFRAQAAPASAAAGSTAGASSGRRGGAAQSPAHADLITRYNLSSRLTEQEAVQQLAEKEKQKQSWSTSKVDRQALLKRRREEMVLNARRKMEAQLKGEGKGAAA</sequence>
<dbReference type="GO" id="GO:0043130">
    <property type="term" value="F:ubiquitin binding"/>
    <property type="evidence" value="ECO:0007669"/>
    <property type="project" value="InterPro"/>
</dbReference>
<evidence type="ECO:0000256" key="9">
    <source>
        <dbReference type="ARBA" id="ARBA00072899"/>
    </source>
</evidence>
<comment type="subcellular location">
    <subcellularLocation>
        <location evidence="7">Endomembrane system</location>
        <topology evidence="7">Single-pass membrane protein</topology>
    </subcellularLocation>
    <subcellularLocation>
        <location evidence="1">Endoplasmic reticulum membrane</location>
    </subcellularLocation>
</comment>
<dbReference type="Proteomes" id="UP000327013">
    <property type="component" value="Unassembled WGS sequence"/>
</dbReference>
<dbReference type="Pfam" id="PF02845">
    <property type="entry name" value="CUE"/>
    <property type="match status" value="1"/>
</dbReference>
<name>A0A5N6KYV0_9ROSI</name>
<feature type="compositionally biased region" description="Low complexity" evidence="10">
    <location>
        <begin position="171"/>
        <end position="198"/>
    </location>
</feature>
<gene>
    <name evidence="13" type="ORF">FH972_023843</name>
</gene>
<keyword evidence="4" id="KW-0256">Endoplasmic reticulum</keyword>
<feature type="compositionally biased region" description="Basic and acidic residues" evidence="10">
    <location>
        <begin position="155"/>
        <end position="164"/>
    </location>
</feature>
<evidence type="ECO:0000256" key="4">
    <source>
        <dbReference type="ARBA" id="ARBA00022824"/>
    </source>
</evidence>
<dbReference type="CDD" id="cd14424">
    <property type="entry name" value="CUE_Cue1p_like"/>
    <property type="match status" value="1"/>
</dbReference>
<reference evidence="13 14" key="1">
    <citation type="submission" date="2019-06" db="EMBL/GenBank/DDBJ databases">
        <title>A chromosomal-level reference genome of Carpinus fangiana (Coryloideae, Betulaceae).</title>
        <authorList>
            <person name="Yang X."/>
            <person name="Wang Z."/>
            <person name="Zhang L."/>
            <person name="Hao G."/>
            <person name="Liu J."/>
            <person name="Yang Y."/>
        </authorList>
    </citation>
    <scope>NUCLEOTIDE SEQUENCE [LARGE SCALE GENOMIC DNA]</scope>
    <source>
        <strain evidence="13">Cfa_2016G</strain>
        <tissue evidence="13">Leaf</tissue>
    </source>
</reference>
<feature type="transmembrane region" description="Helical" evidence="11">
    <location>
        <begin position="12"/>
        <end position="34"/>
    </location>
</feature>
<evidence type="ECO:0000256" key="1">
    <source>
        <dbReference type="ARBA" id="ARBA00004586"/>
    </source>
</evidence>
<dbReference type="InterPro" id="IPR003892">
    <property type="entry name" value="CUE"/>
</dbReference>
<evidence type="ECO:0000256" key="7">
    <source>
        <dbReference type="ARBA" id="ARBA00037847"/>
    </source>
</evidence>
<evidence type="ECO:0000256" key="8">
    <source>
        <dbReference type="ARBA" id="ARBA00061383"/>
    </source>
</evidence>
<comment type="caution">
    <text evidence="13">The sequence shown here is derived from an EMBL/GenBank/DDBJ whole genome shotgun (WGS) entry which is preliminary data.</text>
</comment>
<keyword evidence="6 11" id="KW-0472">Membrane</keyword>
<feature type="compositionally biased region" description="Low complexity" evidence="10">
    <location>
        <begin position="45"/>
        <end position="55"/>
    </location>
</feature>
<keyword evidence="2 11" id="KW-0812">Transmembrane</keyword>
<evidence type="ECO:0000256" key="6">
    <source>
        <dbReference type="ARBA" id="ARBA00023136"/>
    </source>
</evidence>
<evidence type="ECO:0000313" key="14">
    <source>
        <dbReference type="Proteomes" id="UP000327013"/>
    </source>
</evidence>
<proteinExistence type="inferred from homology"/>
<evidence type="ECO:0000256" key="3">
    <source>
        <dbReference type="ARBA" id="ARBA00022786"/>
    </source>
</evidence>
<evidence type="ECO:0000259" key="12">
    <source>
        <dbReference type="PROSITE" id="PS51140"/>
    </source>
</evidence>
<feature type="domain" description="CUE" evidence="12">
    <location>
        <begin position="118"/>
        <end position="162"/>
    </location>
</feature>
<dbReference type="SUPFAM" id="SSF46934">
    <property type="entry name" value="UBA-like"/>
    <property type="match status" value="1"/>
</dbReference>
<dbReference type="Gene3D" id="1.10.8.10">
    <property type="entry name" value="DNA helicase RuvA subunit, C-terminal domain"/>
    <property type="match status" value="1"/>
</dbReference>
<accession>A0A5N6KYV0</accession>
<evidence type="ECO:0000256" key="10">
    <source>
        <dbReference type="SAM" id="MobiDB-lite"/>
    </source>
</evidence>
<comment type="similarity">
    <text evidence="8">Belongs to the CUE1 family.</text>
</comment>
<feature type="transmembrane region" description="Helical" evidence="11">
    <location>
        <begin position="73"/>
        <end position="93"/>
    </location>
</feature>
<dbReference type="PROSITE" id="PS51140">
    <property type="entry name" value="CUE"/>
    <property type="match status" value="1"/>
</dbReference>
<evidence type="ECO:0000256" key="2">
    <source>
        <dbReference type="ARBA" id="ARBA00022692"/>
    </source>
</evidence>
<dbReference type="PROSITE" id="PS51257">
    <property type="entry name" value="PROKAR_LIPOPROTEIN"/>
    <property type="match status" value="1"/>
</dbReference>
<organism evidence="13 14">
    <name type="scientific">Carpinus fangiana</name>
    <dbReference type="NCBI Taxonomy" id="176857"/>
    <lineage>
        <taxon>Eukaryota</taxon>
        <taxon>Viridiplantae</taxon>
        <taxon>Streptophyta</taxon>
        <taxon>Embryophyta</taxon>
        <taxon>Tracheophyta</taxon>
        <taxon>Spermatophyta</taxon>
        <taxon>Magnoliopsida</taxon>
        <taxon>eudicotyledons</taxon>
        <taxon>Gunneridae</taxon>
        <taxon>Pentapetalae</taxon>
        <taxon>rosids</taxon>
        <taxon>fabids</taxon>
        <taxon>Fagales</taxon>
        <taxon>Betulaceae</taxon>
        <taxon>Carpinus</taxon>
    </lineage>
</organism>
<keyword evidence="3" id="KW-0833">Ubl conjugation pathway</keyword>
<dbReference type="OrthoDB" id="3824970at2759"/>
<keyword evidence="14" id="KW-1185">Reference proteome</keyword>
<dbReference type="GO" id="GO:0005789">
    <property type="term" value="C:endoplasmic reticulum membrane"/>
    <property type="evidence" value="ECO:0007669"/>
    <property type="project" value="UniProtKB-SubCell"/>
</dbReference>
<protein>
    <recommendedName>
        <fullName evidence="9">Coupling of ubiquitin conjugation to ER degradation protein 1</fullName>
    </recommendedName>
</protein>
<evidence type="ECO:0000313" key="13">
    <source>
        <dbReference type="EMBL" id="KAB8349830.1"/>
    </source>
</evidence>
<dbReference type="AlphaFoldDB" id="A0A5N6KYV0"/>
<evidence type="ECO:0000256" key="11">
    <source>
        <dbReference type="SAM" id="Phobius"/>
    </source>
</evidence>
<dbReference type="InterPro" id="IPR009060">
    <property type="entry name" value="UBA-like_sf"/>
</dbReference>
<keyword evidence="5 11" id="KW-1133">Transmembrane helix</keyword>
<feature type="compositionally biased region" description="Polar residues" evidence="10">
    <location>
        <begin position="60"/>
        <end position="69"/>
    </location>
</feature>
<dbReference type="EMBL" id="VIBQ01000014">
    <property type="protein sequence ID" value="KAB8349830.1"/>
    <property type="molecule type" value="Genomic_DNA"/>
</dbReference>
<dbReference type="FunFam" id="1.10.8.10:FF:000050">
    <property type="entry name" value="Related to AMFR protein"/>
    <property type="match status" value="1"/>
</dbReference>
<dbReference type="SMART" id="SM00546">
    <property type="entry name" value="CUE"/>
    <property type="match status" value="1"/>
</dbReference>
<feature type="region of interest" description="Disordered" evidence="10">
    <location>
        <begin position="40"/>
        <end position="69"/>
    </location>
</feature>